<evidence type="ECO:0000256" key="4">
    <source>
        <dbReference type="ARBA" id="ARBA00023002"/>
    </source>
</evidence>
<dbReference type="PANTHER" id="PTHR10556:SF43">
    <property type="entry name" value="STEROID 5-ALPHA-REDUCTASE DET2"/>
    <property type="match status" value="1"/>
</dbReference>
<evidence type="ECO:0000256" key="3">
    <source>
        <dbReference type="ARBA" id="ARBA00022989"/>
    </source>
</evidence>
<evidence type="ECO:0000256" key="5">
    <source>
        <dbReference type="ARBA" id="ARBA00023136"/>
    </source>
</evidence>
<keyword evidence="4" id="KW-0560">Oxidoreductase</keyword>
<protein>
    <submittedName>
        <fullName evidence="8">DUF1295 domain-containing protein</fullName>
    </submittedName>
</protein>
<dbReference type="Pfam" id="PF02544">
    <property type="entry name" value="Steroid_dh"/>
    <property type="match status" value="1"/>
</dbReference>
<accession>A0A520N2U8</accession>
<feature type="transmembrane region" description="Helical" evidence="6">
    <location>
        <begin position="106"/>
        <end position="129"/>
    </location>
</feature>
<organism evidence="8 9">
    <name type="scientific">SAR86 cluster bacterium</name>
    <dbReference type="NCBI Taxonomy" id="2030880"/>
    <lineage>
        <taxon>Bacteria</taxon>
        <taxon>Pseudomonadati</taxon>
        <taxon>Pseudomonadota</taxon>
        <taxon>Gammaproteobacteria</taxon>
        <taxon>SAR86 cluster</taxon>
    </lineage>
</organism>
<evidence type="ECO:0000256" key="2">
    <source>
        <dbReference type="ARBA" id="ARBA00022692"/>
    </source>
</evidence>
<dbReference type="EMBL" id="SHBJ01000027">
    <property type="protein sequence ID" value="RZO27817.1"/>
    <property type="molecule type" value="Genomic_DNA"/>
</dbReference>
<dbReference type="FunFam" id="1.20.120.1630:FF:000002">
    <property type="entry name" value="Steroid 5 alpha-reductase 1"/>
    <property type="match status" value="1"/>
</dbReference>
<dbReference type="InterPro" id="IPR016636">
    <property type="entry name" value="3-oxo-5-alpha-steroid_4-DH"/>
</dbReference>
<dbReference type="Proteomes" id="UP000315283">
    <property type="component" value="Unassembled WGS sequence"/>
</dbReference>
<dbReference type="AlphaFoldDB" id="A0A520N2U8"/>
<evidence type="ECO:0000259" key="7">
    <source>
        <dbReference type="Pfam" id="PF02544"/>
    </source>
</evidence>
<reference evidence="8 9" key="1">
    <citation type="submission" date="2019-02" db="EMBL/GenBank/DDBJ databases">
        <title>Prokaryotic population dynamics and viral predation in marine succession experiment using metagenomics: the confinement effect.</title>
        <authorList>
            <person name="Haro-Moreno J.M."/>
            <person name="Rodriguez-Valera F."/>
            <person name="Lopez-Perez M."/>
        </authorList>
    </citation>
    <scope>NUCLEOTIDE SEQUENCE [LARGE SCALE GENOMIC DNA]</scope>
    <source>
        <strain evidence="8">MED-G164</strain>
    </source>
</reference>
<dbReference type="InterPro" id="IPR001104">
    <property type="entry name" value="3-oxo-5_a-steroid_4-DH_C"/>
</dbReference>
<dbReference type="Gene3D" id="1.20.120.1630">
    <property type="match status" value="1"/>
</dbReference>
<dbReference type="PROSITE" id="PS50244">
    <property type="entry name" value="S5A_REDUCTASE"/>
    <property type="match status" value="1"/>
</dbReference>
<dbReference type="GO" id="GO:0003865">
    <property type="term" value="F:3-oxo-5-alpha-steroid 4-dehydrogenase activity"/>
    <property type="evidence" value="ECO:0007669"/>
    <property type="project" value="InterPro"/>
</dbReference>
<dbReference type="PANTHER" id="PTHR10556">
    <property type="entry name" value="3-OXO-5-ALPHA-STEROID 4-DEHYDROGENASE"/>
    <property type="match status" value="1"/>
</dbReference>
<feature type="domain" description="3-oxo-5-alpha-steroid 4-dehydrogenase C-terminal" evidence="7">
    <location>
        <begin position="101"/>
        <end position="248"/>
    </location>
</feature>
<dbReference type="PIRSF" id="PIRSF015596">
    <property type="entry name" value="5_alpha-SR2"/>
    <property type="match status" value="1"/>
</dbReference>
<proteinExistence type="predicted"/>
<feature type="transmembrane region" description="Helical" evidence="6">
    <location>
        <begin position="71"/>
        <end position="94"/>
    </location>
</feature>
<sequence length="249" mass="29063">MSPFYIFLVVWVVIAIITFIYLFFQSAPYGRHVKEGWGFSISARLGWIVMESPCVFLMSAYAYIVRDQLEAIHLIFLTLWLTHYIHRTLIYPFVVKMTNPSMPISIAASAFFFNIVNVSVQAFGIFYFTQYAENWLTSNIFLIGLILFITGMYINIKSDYIMIKLKKEKGSGYLIPNSFLYKYLSAPNYFGEIIEWLGWAILTWSISGVVFFIWVIANLFPRAIAHHKWYINKFEDYPKNRKAIIPGII</sequence>
<dbReference type="GO" id="GO:0016020">
    <property type="term" value="C:membrane"/>
    <property type="evidence" value="ECO:0007669"/>
    <property type="project" value="UniProtKB-SubCell"/>
</dbReference>
<evidence type="ECO:0000256" key="1">
    <source>
        <dbReference type="ARBA" id="ARBA00004141"/>
    </source>
</evidence>
<keyword evidence="2 6" id="KW-0812">Transmembrane</keyword>
<evidence type="ECO:0000256" key="6">
    <source>
        <dbReference type="SAM" id="Phobius"/>
    </source>
</evidence>
<comment type="subcellular location">
    <subcellularLocation>
        <location evidence="1">Membrane</location>
        <topology evidence="1">Multi-pass membrane protein</topology>
    </subcellularLocation>
</comment>
<gene>
    <name evidence="8" type="ORF">EVA97_03705</name>
</gene>
<feature type="transmembrane region" description="Helical" evidence="6">
    <location>
        <begin position="196"/>
        <end position="220"/>
    </location>
</feature>
<keyword evidence="3 6" id="KW-1133">Transmembrane helix</keyword>
<feature type="transmembrane region" description="Helical" evidence="6">
    <location>
        <begin position="6"/>
        <end position="24"/>
    </location>
</feature>
<feature type="transmembrane region" description="Helical" evidence="6">
    <location>
        <begin position="135"/>
        <end position="154"/>
    </location>
</feature>
<dbReference type="GO" id="GO:0008202">
    <property type="term" value="P:steroid metabolic process"/>
    <property type="evidence" value="ECO:0007669"/>
    <property type="project" value="InterPro"/>
</dbReference>
<evidence type="ECO:0000313" key="9">
    <source>
        <dbReference type="Proteomes" id="UP000315283"/>
    </source>
</evidence>
<dbReference type="InterPro" id="IPR039357">
    <property type="entry name" value="SRD5A/TECR"/>
</dbReference>
<name>A0A520N2U8_9GAMM</name>
<feature type="transmembrane region" description="Helical" evidence="6">
    <location>
        <begin position="45"/>
        <end position="65"/>
    </location>
</feature>
<evidence type="ECO:0000313" key="8">
    <source>
        <dbReference type="EMBL" id="RZO27817.1"/>
    </source>
</evidence>
<keyword evidence="5 6" id="KW-0472">Membrane</keyword>
<comment type="caution">
    <text evidence="8">The sequence shown here is derived from an EMBL/GenBank/DDBJ whole genome shotgun (WGS) entry which is preliminary data.</text>
</comment>